<feature type="transmembrane region" description="Helical" evidence="1">
    <location>
        <begin position="571"/>
        <end position="591"/>
    </location>
</feature>
<dbReference type="EMBL" id="JBHUDJ010000015">
    <property type="protein sequence ID" value="MFD1589340.1"/>
    <property type="molecule type" value="Genomic_DNA"/>
</dbReference>
<feature type="transmembrane region" description="Helical" evidence="1">
    <location>
        <begin position="6"/>
        <end position="29"/>
    </location>
</feature>
<comment type="caution">
    <text evidence="2">The sequence shown here is derived from an EMBL/GenBank/DDBJ whole genome shotgun (WGS) entry which is preliminary data.</text>
</comment>
<evidence type="ECO:0000256" key="1">
    <source>
        <dbReference type="SAM" id="Phobius"/>
    </source>
</evidence>
<keyword evidence="1" id="KW-0812">Transmembrane</keyword>
<proteinExistence type="predicted"/>
<feature type="transmembrane region" description="Helical" evidence="1">
    <location>
        <begin position="500"/>
        <end position="521"/>
    </location>
</feature>
<keyword evidence="1" id="KW-0472">Membrane</keyword>
<reference evidence="2 3" key="1">
    <citation type="journal article" date="2019" name="Int. J. Syst. Evol. Microbiol.">
        <title>The Global Catalogue of Microorganisms (GCM) 10K type strain sequencing project: providing services to taxonomists for standard genome sequencing and annotation.</title>
        <authorList>
            <consortium name="The Broad Institute Genomics Platform"/>
            <consortium name="The Broad Institute Genome Sequencing Center for Infectious Disease"/>
            <person name="Wu L."/>
            <person name="Ma J."/>
        </authorList>
    </citation>
    <scope>NUCLEOTIDE SEQUENCE [LARGE SCALE GENOMIC DNA]</scope>
    <source>
        <strain evidence="2 3">CGMCC 1.12125</strain>
    </source>
</reference>
<dbReference type="Pfam" id="PF10060">
    <property type="entry name" value="DUF2298"/>
    <property type="match status" value="1"/>
</dbReference>
<dbReference type="AlphaFoldDB" id="A0ABD6CGK3"/>
<feature type="transmembrane region" description="Helical" evidence="1">
    <location>
        <begin position="382"/>
        <end position="402"/>
    </location>
</feature>
<keyword evidence="1" id="KW-1133">Transmembrane helix</keyword>
<dbReference type="PANTHER" id="PTHR10790">
    <property type="entry name" value="TPR-DOMAIN CONTAINING PROTEIN"/>
    <property type="match status" value="1"/>
</dbReference>
<feature type="transmembrane region" description="Helical" evidence="1">
    <location>
        <begin position="206"/>
        <end position="232"/>
    </location>
</feature>
<keyword evidence="3" id="KW-1185">Reference proteome</keyword>
<feature type="transmembrane region" description="Helical" evidence="1">
    <location>
        <begin position="173"/>
        <end position="194"/>
    </location>
</feature>
<organism evidence="2 3">
    <name type="scientific">Halorientalis brevis</name>
    <dbReference type="NCBI Taxonomy" id="1126241"/>
    <lineage>
        <taxon>Archaea</taxon>
        <taxon>Methanobacteriati</taxon>
        <taxon>Methanobacteriota</taxon>
        <taxon>Stenosarchaea group</taxon>
        <taxon>Halobacteria</taxon>
        <taxon>Halobacteriales</taxon>
        <taxon>Haloarculaceae</taxon>
        <taxon>Halorientalis</taxon>
    </lineage>
</organism>
<feature type="transmembrane region" description="Helical" evidence="1">
    <location>
        <begin position="91"/>
        <end position="111"/>
    </location>
</feature>
<feature type="transmembrane region" description="Helical" evidence="1">
    <location>
        <begin position="36"/>
        <end position="56"/>
    </location>
</feature>
<name>A0ABD6CGK3_9EURY</name>
<feature type="transmembrane region" description="Helical" evidence="1">
    <location>
        <begin position="314"/>
        <end position="344"/>
    </location>
</feature>
<feature type="transmembrane region" description="Helical" evidence="1">
    <location>
        <begin position="541"/>
        <end position="559"/>
    </location>
</feature>
<dbReference type="Proteomes" id="UP001597119">
    <property type="component" value="Unassembled WGS sequence"/>
</dbReference>
<accession>A0ABD6CGK3</accession>
<dbReference type="PANTHER" id="PTHR10790:SF51">
    <property type="entry name" value="TETRATRICOPEPTIDE REPEAT PROTEIN"/>
    <property type="match status" value="1"/>
</dbReference>
<sequence length="766" mass="83137">MIDVSVVAAWLVLCLGLGLAGGIIALGVLPLLGRYAVAFGLPVALFVLGLVGLWFGHLSITAGLWVGIALLLLSSLVVVRCGEWYEQFRRGMPAFGVFGVSFLFLLALRVLDPAVDPASGEKFLNFGLLQAHLRADVLPAEDIWFAGEPFSYYYAGHFVASLLARLTGTAARYAYNLSLATFYATLVTASYGLTGAIGKRWNAGTAAALMGAFFAGFASNLLTVSRLLVWALPDSIASLLGDGTVSEFALSPGSFHYWSASRIVPTLISEFPLFAYLNGDLHAHMLAMPFELLAVACLYAYFCTDSSQRRYRQVLLFGVIPAVSGFVAATNAWSVPVIAGLTWLTVYFRPSSLGTLGPGREWISVPFNDSRFPAVSRTWGRLLGSSLVVGVVLVLAVVWSLPFWHVSETSGMALGVFPARSSLGALLLIHGPFLAVLVPSLLSRLSPGVSTYTTATMIGMVIAAGGVLFPTYAAVVLFGTLAVVVWRGLERTQRGEHTDLGFETLLAFAGFSLIVLVELVYLREPAKPGRFNTFYKTYAQIWVLFSVAAGVVVGRFVTSRRAIDLTPVSNTVVRGLVVAVLLISTGVYGMGAVHQWTTAENDAVRSPDEPTLDALAFAEQRYPDQMAAIEWLDNRSGTPTIISVPGAYIWREYRWVNAPSSLTGVPTVAGWAHESAYRGADTYWNRVDDVGLMFNGSRKTQSRLLAHYEVQYIFYGPLERERYGATLFSNRTAVREVYENDAVTIYRVNQTRLTDRLAADTSATSN</sequence>
<dbReference type="RefSeq" id="WP_247381364.1">
    <property type="nucleotide sequence ID" value="NZ_JALLGV010000009.1"/>
</dbReference>
<dbReference type="NCBIfam" id="TIGR03662">
    <property type="entry name" value="Chlor_Arch_YYY"/>
    <property type="match status" value="1"/>
</dbReference>
<evidence type="ECO:0000313" key="2">
    <source>
        <dbReference type="EMBL" id="MFD1589340.1"/>
    </source>
</evidence>
<protein>
    <submittedName>
        <fullName evidence="2">DUF2298 domain-containing protein</fullName>
    </submittedName>
</protein>
<evidence type="ECO:0000313" key="3">
    <source>
        <dbReference type="Proteomes" id="UP001597119"/>
    </source>
</evidence>
<gene>
    <name evidence="2" type="ORF">ACFR9U_20380</name>
</gene>
<feature type="transmembrane region" description="Helical" evidence="1">
    <location>
        <begin position="62"/>
        <end position="79"/>
    </location>
</feature>
<feature type="transmembrane region" description="Helical" evidence="1">
    <location>
        <begin position="462"/>
        <end position="488"/>
    </location>
</feature>
<dbReference type="InterPro" id="IPR018746">
    <property type="entry name" value="DUF2298"/>
</dbReference>
<feature type="transmembrane region" description="Helical" evidence="1">
    <location>
        <begin position="423"/>
        <end position="442"/>
    </location>
</feature>
<feature type="transmembrane region" description="Helical" evidence="1">
    <location>
        <begin position="281"/>
        <end position="302"/>
    </location>
</feature>